<accession>A0A0N5D3B8</accession>
<proteinExistence type="predicted"/>
<dbReference type="EMBL" id="UYYF01004505">
    <property type="protein sequence ID" value="VDN04863.1"/>
    <property type="molecule type" value="Genomic_DNA"/>
</dbReference>
<protein>
    <submittedName>
        <fullName evidence="3">EB domain-containing protein</fullName>
    </submittedName>
</protein>
<dbReference type="AlphaFoldDB" id="A0A0N5D3B8"/>
<reference evidence="1 2" key="2">
    <citation type="submission" date="2018-11" db="EMBL/GenBank/DDBJ databases">
        <authorList>
            <consortium name="Pathogen Informatics"/>
        </authorList>
    </citation>
    <scope>NUCLEOTIDE SEQUENCE [LARGE SCALE GENOMIC DNA]</scope>
</reference>
<sequence>MCKCMSGRECGGSGVCDCGYAGGDAGMCDCEGKQKCGRVGEVVSRKCVDVRMRIVRTCECEEVWVVRKDIRVMLCVDTIMHGHVSANVRMRECGDPRTRECGSVGMRGYAHLTYTRPHLHIPDSRTAPIRPRF</sequence>
<organism evidence="3">
    <name type="scientific">Thelazia callipaeda</name>
    <name type="common">Oriental eyeworm</name>
    <name type="synonym">Parasitic nematode</name>
    <dbReference type="NCBI Taxonomy" id="103827"/>
    <lineage>
        <taxon>Eukaryota</taxon>
        <taxon>Metazoa</taxon>
        <taxon>Ecdysozoa</taxon>
        <taxon>Nematoda</taxon>
        <taxon>Chromadorea</taxon>
        <taxon>Rhabditida</taxon>
        <taxon>Spirurina</taxon>
        <taxon>Spiruromorpha</taxon>
        <taxon>Thelazioidea</taxon>
        <taxon>Thelaziidae</taxon>
        <taxon>Thelazia</taxon>
    </lineage>
</organism>
<keyword evidence="2" id="KW-1185">Reference proteome</keyword>
<evidence type="ECO:0000313" key="2">
    <source>
        <dbReference type="Proteomes" id="UP000276776"/>
    </source>
</evidence>
<gene>
    <name evidence="1" type="ORF">TCLT_LOCUS7411</name>
</gene>
<dbReference type="WBParaSite" id="TCLT_0000742201-mRNA-1">
    <property type="protein sequence ID" value="TCLT_0000742201-mRNA-1"/>
    <property type="gene ID" value="TCLT_0000742201"/>
</dbReference>
<dbReference type="Proteomes" id="UP000276776">
    <property type="component" value="Unassembled WGS sequence"/>
</dbReference>
<reference evidence="3" key="1">
    <citation type="submission" date="2017-02" db="UniProtKB">
        <authorList>
            <consortium name="WormBaseParasite"/>
        </authorList>
    </citation>
    <scope>IDENTIFICATION</scope>
</reference>
<evidence type="ECO:0000313" key="3">
    <source>
        <dbReference type="WBParaSite" id="TCLT_0000742201-mRNA-1"/>
    </source>
</evidence>
<name>A0A0N5D3B8_THECL</name>
<evidence type="ECO:0000313" key="1">
    <source>
        <dbReference type="EMBL" id="VDN04863.1"/>
    </source>
</evidence>